<dbReference type="Proteomes" id="UP000283734">
    <property type="component" value="Unassembled WGS sequence"/>
</dbReference>
<dbReference type="AlphaFoldDB" id="A0A418XXB1"/>
<dbReference type="Gene3D" id="3.40.605.10">
    <property type="entry name" value="Aldehyde Dehydrogenase, Chain A, domain 1"/>
    <property type="match status" value="1"/>
</dbReference>
<dbReference type="EMBL" id="QYYA01000003">
    <property type="protein sequence ID" value="RJG17464.1"/>
    <property type="molecule type" value="Genomic_DNA"/>
</dbReference>
<accession>A0A418XXB1</accession>
<dbReference type="InterPro" id="IPR029510">
    <property type="entry name" value="Ald_DH_CS_GLU"/>
</dbReference>
<dbReference type="PANTHER" id="PTHR42804">
    <property type="entry name" value="ALDEHYDE DEHYDROGENASE"/>
    <property type="match status" value="1"/>
</dbReference>
<proteinExistence type="inferred from homology"/>
<feature type="active site" evidence="3">
    <location>
        <position position="246"/>
    </location>
</feature>
<reference evidence="6 7" key="1">
    <citation type="submission" date="2018-09" db="EMBL/GenBank/DDBJ databases">
        <title>Alcanivorax profundi sp. nov., isolated from 1000 m-depth seawater of the Mariana Trench.</title>
        <authorList>
            <person name="Liu J."/>
        </authorList>
    </citation>
    <scope>NUCLEOTIDE SEQUENCE [LARGE SCALE GENOMIC DNA]</scope>
    <source>
        <strain evidence="6 7">MTEO17</strain>
    </source>
</reference>
<evidence type="ECO:0000313" key="7">
    <source>
        <dbReference type="Proteomes" id="UP000283734"/>
    </source>
</evidence>
<gene>
    <name evidence="6" type="ORF">D4A39_12185</name>
</gene>
<dbReference type="CDD" id="cd07138">
    <property type="entry name" value="ALDH_CddD_SSP0762"/>
    <property type="match status" value="1"/>
</dbReference>
<evidence type="ECO:0000256" key="1">
    <source>
        <dbReference type="ARBA" id="ARBA00009986"/>
    </source>
</evidence>
<dbReference type="RefSeq" id="WP_022986399.1">
    <property type="nucleotide sequence ID" value="NZ_CAXGPP010000085.1"/>
</dbReference>
<keyword evidence="7" id="KW-1185">Reference proteome</keyword>
<protein>
    <submittedName>
        <fullName evidence="6">Aldehyde dehydrogenase family protein</fullName>
    </submittedName>
</protein>
<comment type="similarity">
    <text evidence="1 4">Belongs to the aldehyde dehydrogenase family.</text>
</comment>
<dbReference type="InterPro" id="IPR016162">
    <property type="entry name" value="Ald_DH_N"/>
</dbReference>
<name>A0A418XXB1_9GAMM</name>
<evidence type="ECO:0000259" key="5">
    <source>
        <dbReference type="Pfam" id="PF00171"/>
    </source>
</evidence>
<keyword evidence="2 4" id="KW-0560">Oxidoreductase</keyword>
<dbReference type="SUPFAM" id="SSF53720">
    <property type="entry name" value="ALDH-like"/>
    <property type="match status" value="1"/>
</dbReference>
<evidence type="ECO:0000256" key="4">
    <source>
        <dbReference type="RuleBase" id="RU003345"/>
    </source>
</evidence>
<dbReference type="OrthoDB" id="9812625at2"/>
<comment type="caution">
    <text evidence="6">The sequence shown here is derived from an EMBL/GenBank/DDBJ whole genome shotgun (WGS) entry which is preliminary data.</text>
</comment>
<evidence type="ECO:0000256" key="3">
    <source>
        <dbReference type="PROSITE-ProRule" id="PRU10007"/>
    </source>
</evidence>
<organism evidence="6 7">
    <name type="scientific">Alcanivorax profundi</name>
    <dbReference type="NCBI Taxonomy" id="2338368"/>
    <lineage>
        <taxon>Bacteria</taxon>
        <taxon>Pseudomonadati</taxon>
        <taxon>Pseudomonadota</taxon>
        <taxon>Gammaproteobacteria</taxon>
        <taxon>Oceanospirillales</taxon>
        <taxon>Alcanivoracaceae</taxon>
        <taxon>Alcanivorax</taxon>
    </lineage>
</organism>
<dbReference type="Gene3D" id="3.40.309.10">
    <property type="entry name" value="Aldehyde Dehydrogenase, Chain A, domain 2"/>
    <property type="match status" value="1"/>
</dbReference>
<dbReference type="GO" id="GO:0016620">
    <property type="term" value="F:oxidoreductase activity, acting on the aldehyde or oxo group of donors, NAD or NADP as acceptor"/>
    <property type="evidence" value="ECO:0007669"/>
    <property type="project" value="InterPro"/>
</dbReference>
<evidence type="ECO:0000313" key="6">
    <source>
        <dbReference type="EMBL" id="RJG17464.1"/>
    </source>
</evidence>
<dbReference type="PANTHER" id="PTHR42804:SF1">
    <property type="entry name" value="ALDEHYDE DEHYDROGENASE-RELATED"/>
    <property type="match status" value="1"/>
</dbReference>
<dbReference type="Pfam" id="PF00171">
    <property type="entry name" value="Aldedh"/>
    <property type="match status" value="1"/>
</dbReference>
<evidence type="ECO:0000256" key="2">
    <source>
        <dbReference type="ARBA" id="ARBA00023002"/>
    </source>
</evidence>
<dbReference type="InterPro" id="IPR015590">
    <property type="entry name" value="Aldehyde_DH_dom"/>
</dbReference>
<dbReference type="PROSITE" id="PS00687">
    <property type="entry name" value="ALDEHYDE_DEHYDR_GLU"/>
    <property type="match status" value="1"/>
</dbReference>
<sequence>MDTLQQFYINGRWVTPSSVCQTHAVINPATEQPEAQIPLGEAADIDSAIAAATAAFTGWSETPLATRLEYLEKLLALYQQRLPEIADAISREMGAPIGLASKAQAPAGMAHLNNAIEIARDFPFEETQGGSVIRHEPAGVCALITPWNWPMNQIMCKLAPALAVGCTVVLKPSEFAALSANLLGQMIDEIGLPAGVFNMVYGDGAKVGPQLSSDPRIDVVSLTGSTRAGASVSKEAADTIKRVSLELGGKSANILLPGCDLEQAVTHGVRAMMNNTGQSCNAPSRMLVPADQLDAAEQIAARVCASIAVGNPADNATVMGPIANGRQHQRVKALIEKGIEEGATLVCGGTAMPEGLDTGYFVQPTVFSRANNQMTIAREEIFGPVLTMIPYQDLEEAVAIANDTDYGLSGYVFGDNDQARQIANRLRTGNVHLNGAGPDFQAAFGGYKQSGIGREWGRFGFDEFLEIKSLFLPG</sequence>
<dbReference type="InterPro" id="IPR016161">
    <property type="entry name" value="Ald_DH/histidinol_DH"/>
</dbReference>
<feature type="domain" description="Aldehyde dehydrogenase" evidence="5">
    <location>
        <begin position="13"/>
        <end position="469"/>
    </location>
</feature>
<dbReference type="FunFam" id="3.40.605.10:FF:000007">
    <property type="entry name" value="NAD/NADP-dependent betaine aldehyde dehydrogenase"/>
    <property type="match status" value="1"/>
</dbReference>
<dbReference type="InterPro" id="IPR016163">
    <property type="entry name" value="Ald_DH_C"/>
</dbReference>